<proteinExistence type="predicted"/>
<gene>
    <name evidence="2" type="ORF">FPZ45_15475</name>
</gene>
<dbReference type="SUPFAM" id="SSF54534">
    <property type="entry name" value="FKBP-like"/>
    <property type="match status" value="1"/>
</dbReference>
<keyword evidence="3" id="KW-1185">Reference proteome</keyword>
<keyword evidence="2" id="KW-0251">Elongation factor</keyword>
<accession>A0A559JFP7</accession>
<dbReference type="GO" id="GO:0003677">
    <property type="term" value="F:DNA binding"/>
    <property type="evidence" value="ECO:0007669"/>
    <property type="project" value="InterPro"/>
</dbReference>
<dbReference type="RefSeq" id="WP_144703545.1">
    <property type="nucleotide sequence ID" value="NZ_VNJJ01000008.1"/>
</dbReference>
<name>A0A559JFP7_9BACL</name>
<dbReference type="Pfam" id="PF01272">
    <property type="entry name" value="GreA_GreB"/>
    <property type="match status" value="1"/>
</dbReference>
<dbReference type="OrthoDB" id="2898253at2"/>
<sequence length="143" mass="15931">MSRSLTETFREHLLEQLAYFEKMTSELLRKAYPDTAKKEAIQTLISQYCDHVHSFLSGTITGDFDSMAWIGSYVTVVDDMDGSEEKYKLVLPHEIDGDLGHISFLSPLGSRLLLACKGDRIEVDSPSGSYGVLLSDVSYELSA</sequence>
<keyword evidence="2" id="KW-0648">Protein biosynthesis</keyword>
<dbReference type="GO" id="GO:0003746">
    <property type="term" value="F:translation elongation factor activity"/>
    <property type="evidence" value="ECO:0007669"/>
    <property type="project" value="UniProtKB-KW"/>
</dbReference>
<dbReference type="AlphaFoldDB" id="A0A559JFP7"/>
<reference evidence="2 3" key="1">
    <citation type="submission" date="2019-07" db="EMBL/GenBank/DDBJ databases">
        <authorList>
            <person name="Kim J."/>
        </authorList>
    </citation>
    <scope>NUCLEOTIDE SEQUENCE [LARGE SCALE GENOMIC DNA]</scope>
    <source>
        <strain evidence="2 3">G13</strain>
    </source>
</reference>
<evidence type="ECO:0000259" key="1">
    <source>
        <dbReference type="Pfam" id="PF01272"/>
    </source>
</evidence>
<comment type="caution">
    <text evidence="2">The sequence shown here is derived from an EMBL/GenBank/DDBJ whole genome shotgun (WGS) entry which is preliminary data.</text>
</comment>
<dbReference type="GO" id="GO:0070063">
    <property type="term" value="F:RNA polymerase binding"/>
    <property type="evidence" value="ECO:0007669"/>
    <property type="project" value="InterPro"/>
</dbReference>
<dbReference type="GO" id="GO:0032784">
    <property type="term" value="P:regulation of DNA-templated transcription elongation"/>
    <property type="evidence" value="ECO:0007669"/>
    <property type="project" value="InterPro"/>
</dbReference>
<evidence type="ECO:0000313" key="3">
    <source>
        <dbReference type="Proteomes" id="UP000316330"/>
    </source>
</evidence>
<evidence type="ECO:0000313" key="2">
    <source>
        <dbReference type="EMBL" id="TVX98698.1"/>
    </source>
</evidence>
<dbReference type="InterPro" id="IPR001437">
    <property type="entry name" value="Tscrpt_elong_fac_GreA/B_C"/>
</dbReference>
<protein>
    <submittedName>
        <fullName evidence="2">GreA/GreB family elongation factor</fullName>
    </submittedName>
</protein>
<dbReference type="InterPro" id="IPR036953">
    <property type="entry name" value="GreA/GreB_C_sf"/>
</dbReference>
<organism evidence="2 3">
    <name type="scientific">Cohnella terricola</name>
    <dbReference type="NCBI Taxonomy" id="1289167"/>
    <lineage>
        <taxon>Bacteria</taxon>
        <taxon>Bacillati</taxon>
        <taxon>Bacillota</taxon>
        <taxon>Bacilli</taxon>
        <taxon>Bacillales</taxon>
        <taxon>Paenibacillaceae</taxon>
        <taxon>Cohnella</taxon>
    </lineage>
</organism>
<dbReference type="EMBL" id="VNJJ01000008">
    <property type="protein sequence ID" value="TVX98698.1"/>
    <property type="molecule type" value="Genomic_DNA"/>
</dbReference>
<dbReference type="Proteomes" id="UP000316330">
    <property type="component" value="Unassembled WGS sequence"/>
</dbReference>
<feature type="domain" description="Transcription elongation factor GreA/GreB C-terminal" evidence="1">
    <location>
        <begin position="70"/>
        <end position="138"/>
    </location>
</feature>
<dbReference type="Gene3D" id="3.10.50.30">
    <property type="entry name" value="Transcription elongation factor, GreA/GreB, C-terminal domain"/>
    <property type="match status" value="1"/>
</dbReference>